<gene>
    <name evidence="2" type="ORF">FHR34_007032</name>
</gene>
<accession>A0A7W7R9I4</accession>
<dbReference type="Proteomes" id="UP000540506">
    <property type="component" value="Unassembled WGS sequence"/>
</dbReference>
<feature type="transmembrane region" description="Helical" evidence="1">
    <location>
        <begin position="103"/>
        <end position="122"/>
    </location>
</feature>
<sequence>MGQSAGGAAGGCAERQDAGGPLALGQRRELGGDLGAEGLQVGADGPSGNPVARLLMPGEKWVTLAVLLAPTTFLALRSPLLLLAVPTLGWRFWSTNPAYRGTFFHYGAVLMPIVFIAFADALTRLRAAGVLPRWTIRCLVGAALTVTAATLPAQPLSALARPATWQHDQAAEAVREVLRRIPDGARVAAANGLAPQLTARTEVYLFPRYPGGPAVRPEWVAAYDRPQDGLFPARQESDALRALPCAGYTPVANGGGVTVYRLAPGTNGASLT</sequence>
<dbReference type="InterPro" id="IPR018650">
    <property type="entry name" value="STSV1_Orf64"/>
</dbReference>
<keyword evidence="1" id="KW-1133">Transmembrane helix</keyword>
<evidence type="ECO:0000256" key="1">
    <source>
        <dbReference type="SAM" id="Phobius"/>
    </source>
</evidence>
<dbReference type="AlphaFoldDB" id="A0A7W7R9I4"/>
<keyword evidence="3" id="KW-1185">Reference proteome</keyword>
<dbReference type="RefSeq" id="WP_184944751.1">
    <property type="nucleotide sequence ID" value="NZ_JACHJV010000002.1"/>
</dbReference>
<protein>
    <recommendedName>
        <fullName evidence="4">DUF2079 domain-containing protein</fullName>
    </recommendedName>
</protein>
<evidence type="ECO:0000313" key="2">
    <source>
        <dbReference type="EMBL" id="MBB4927937.1"/>
    </source>
</evidence>
<feature type="transmembrane region" description="Helical" evidence="1">
    <location>
        <begin position="61"/>
        <end position="83"/>
    </location>
</feature>
<evidence type="ECO:0000313" key="3">
    <source>
        <dbReference type="Proteomes" id="UP000540506"/>
    </source>
</evidence>
<dbReference type="EMBL" id="JACHJV010000002">
    <property type="protein sequence ID" value="MBB4927937.1"/>
    <property type="molecule type" value="Genomic_DNA"/>
</dbReference>
<reference evidence="2 3" key="1">
    <citation type="submission" date="2020-08" db="EMBL/GenBank/DDBJ databases">
        <title>Sequencing the genomes of 1000 actinobacteria strains.</title>
        <authorList>
            <person name="Klenk H.-P."/>
        </authorList>
    </citation>
    <scope>NUCLEOTIDE SEQUENCE [LARGE SCALE GENOMIC DNA]</scope>
    <source>
        <strain evidence="2 3">DSM 41654</strain>
    </source>
</reference>
<keyword evidence="1" id="KW-0472">Membrane</keyword>
<name>A0A7W7R9I4_KITKI</name>
<organism evidence="2 3">
    <name type="scientific">Kitasatospora kifunensis</name>
    <name type="common">Streptomyces kifunensis</name>
    <dbReference type="NCBI Taxonomy" id="58351"/>
    <lineage>
        <taxon>Bacteria</taxon>
        <taxon>Bacillati</taxon>
        <taxon>Actinomycetota</taxon>
        <taxon>Actinomycetes</taxon>
        <taxon>Kitasatosporales</taxon>
        <taxon>Streptomycetaceae</taxon>
        <taxon>Kitasatospora</taxon>
    </lineage>
</organism>
<dbReference type="Pfam" id="PF09852">
    <property type="entry name" value="DUF2079"/>
    <property type="match status" value="1"/>
</dbReference>
<evidence type="ECO:0008006" key="4">
    <source>
        <dbReference type="Google" id="ProtNLM"/>
    </source>
</evidence>
<comment type="caution">
    <text evidence="2">The sequence shown here is derived from an EMBL/GenBank/DDBJ whole genome shotgun (WGS) entry which is preliminary data.</text>
</comment>
<proteinExistence type="predicted"/>
<keyword evidence="1" id="KW-0812">Transmembrane</keyword>